<evidence type="ECO:0000256" key="4">
    <source>
        <dbReference type="ARBA" id="ARBA00022833"/>
    </source>
</evidence>
<keyword evidence="4" id="KW-0862">Zinc</keyword>
<proteinExistence type="predicted"/>
<dbReference type="SUPFAM" id="SSF55486">
    <property type="entry name" value="Metalloproteases ('zincins'), catalytic domain"/>
    <property type="match status" value="2"/>
</dbReference>
<sequence length="226" mass="24902">MLLLAATLAATLSAPPTSPDLAAYVQQTPRCSAEVPRCFGVHLHLVVTAGTAIQTVEWVSSQIAEANARFSTIDVNFEVIAADALPATDAEVDDRAERDALGDPHFSRGVAHVFVVGRLADVDIAGSEIRGVHWRFRKDRSRRWVILSKIAGALTLAHELGHFFGLPHSEYDESLMNKTPRVAWLTGELSFAEPEFARMRRHRDRMLREGMLVDRAGRKGQAQKPG</sequence>
<evidence type="ECO:0000259" key="5">
    <source>
        <dbReference type="Pfam" id="PF00413"/>
    </source>
</evidence>
<dbReference type="GO" id="GO:0031012">
    <property type="term" value="C:extracellular matrix"/>
    <property type="evidence" value="ECO:0007669"/>
    <property type="project" value="InterPro"/>
</dbReference>
<keyword evidence="2" id="KW-0479">Metal-binding</keyword>
<gene>
    <name evidence="6" type="ORF">SAMN02745121_08986</name>
</gene>
<dbReference type="GO" id="GO:0008270">
    <property type="term" value="F:zinc ion binding"/>
    <property type="evidence" value="ECO:0007669"/>
    <property type="project" value="InterPro"/>
</dbReference>
<dbReference type="RefSeq" id="WP_096328663.1">
    <property type="nucleotide sequence ID" value="NZ_FOMX01000086.1"/>
</dbReference>
<dbReference type="AlphaFoldDB" id="A0A1I2IU09"/>
<dbReference type="Proteomes" id="UP000199400">
    <property type="component" value="Unassembled WGS sequence"/>
</dbReference>
<dbReference type="Gene3D" id="3.40.390.10">
    <property type="entry name" value="Collagenase (Catalytic Domain)"/>
    <property type="match status" value="1"/>
</dbReference>
<accession>A0A1I2IU09</accession>
<protein>
    <submittedName>
        <fullName evidence="6">Matrixin</fullName>
    </submittedName>
</protein>
<dbReference type="Pfam" id="PF00413">
    <property type="entry name" value="Peptidase_M10"/>
    <property type="match status" value="1"/>
</dbReference>
<dbReference type="STRING" id="54.SAMN02745121_08986"/>
<dbReference type="InterPro" id="IPR001818">
    <property type="entry name" value="Pept_M10_metallopeptidase"/>
</dbReference>
<organism evidence="6 7">
    <name type="scientific">Nannocystis exedens</name>
    <dbReference type="NCBI Taxonomy" id="54"/>
    <lineage>
        <taxon>Bacteria</taxon>
        <taxon>Pseudomonadati</taxon>
        <taxon>Myxococcota</taxon>
        <taxon>Polyangia</taxon>
        <taxon>Nannocystales</taxon>
        <taxon>Nannocystaceae</taxon>
        <taxon>Nannocystis</taxon>
    </lineage>
</organism>
<evidence type="ECO:0000313" key="6">
    <source>
        <dbReference type="EMBL" id="SFF45865.1"/>
    </source>
</evidence>
<evidence type="ECO:0000256" key="2">
    <source>
        <dbReference type="ARBA" id="ARBA00022723"/>
    </source>
</evidence>
<dbReference type="GO" id="GO:0004222">
    <property type="term" value="F:metalloendopeptidase activity"/>
    <property type="evidence" value="ECO:0007669"/>
    <property type="project" value="InterPro"/>
</dbReference>
<name>A0A1I2IU09_9BACT</name>
<keyword evidence="3" id="KW-0378">Hydrolase</keyword>
<dbReference type="EMBL" id="FOMX01000086">
    <property type="protein sequence ID" value="SFF45865.1"/>
    <property type="molecule type" value="Genomic_DNA"/>
</dbReference>
<evidence type="ECO:0000313" key="7">
    <source>
        <dbReference type="Proteomes" id="UP000199400"/>
    </source>
</evidence>
<evidence type="ECO:0000256" key="3">
    <source>
        <dbReference type="ARBA" id="ARBA00022801"/>
    </source>
</evidence>
<dbReference type="GO" id="GO:0006508">
    <property type="term" value="P:proteolysis"/>
    <property type="evidence" value="ECO:0007669"/>
    <property type="project" value="UniProtKB-KW"/>
</dbReference>
<evidence type="ECO:0000256" key="1">
    <source>
        <dbReference type="ARBA" id="ARBA00022670"/>
    </source>
</evidence>
<feature type="domain" description="Peptidase M10 metallopeptidase" evidence="5">
    <location>
        <begin position="138"/>
        <end position="179"/>
    </location>
</feature>
<reference evidence="7" key="1">
    <citation type="submission" date="2016-10" db="EMBL/GenBank/DDBJ databases">
        <authorList>
            <person name="Varghese N."/>
            <person name="Submissions S."/>
        </authorList>
    </citation>
    <scope>NUCLEOTIDE SEQUENCE [LARGE SCALE GENOMIC DNA]</scope>
    <source>
        <strain evidence="7">ATCC 25963</strain>
    </source>
</reference>
<dbReference type="InterPro" id="IPR024079">
    <property type="entry name" value="MetalloPept_cat_dom_sf"/>
</dbReference>
<keyword evidence="7" id="KW-1185">Reference proteome</keyword>
<keyword evidence="1" id="KW-0645">Protease</keyword>